<dbReference type="PANTHER" id="PTHR34409:SF1">
    <property type="entry name" value="MYB-LIKE DOMAIN-CONTAINING PROTEIN"/>
    <property type="match status" value="1"/>
</dbReference>
<feature type="region of interest" description="Disordered" evidence="1">
    <location>
        <begin position="310"/>
        <end position="342"/>
    </location>
</feature>
<feature type="region of interest" description="Disordered" evidence="1">
    <location>
        <begin position="156"/>
        <end position="216"/>
    </location>
</feature>
<protein>
    <recommendedName>
        <fullName evidence="2">DUF6818 domain-containing protein</fullName>
    </recommendedName>
</protein>
<dbReference type="Proteomes" id="UP001153069">
    <property type="component" value="Unassembled WGS sequence"/>
</dbReference>
<proteinExistence type="predicted"/>
<evidence type="ECO:0000256" key="1">
    <source>
        <dbReference type="SAM" id="MobiDB-lite"/>
    </source>
</evidence>
<feature type="compositionally biased region" description="Polar residues" evidence="1">
    <location>
        <begin position="42"/>
        <end position="56"/>
    </location>
</feature>
<gene>
    <name evidence="3" type="ORF">SEMRO_1561_G282660.1</name>
</gene>
<dbReference type="Pfam" id="PF20681">
    <property type="entry name" value="DUF6818"/>
    <property type="match status" value="1"/>
</dbReference>
<feature type="compositionally biased region" description="Basic residues" evidence="1">
    <location>
        <begin position="452"/>
        <end position="476"/>
    </location>
</feature>
<feature type="compositionally biased region" description="Basic and acidic residues" evidence="1">
    <location>
        <begin position="63"/>
        <end position="80"/>
    </location>
</feature>
<dbReference type="OrthoDB" id="127849at2759"/>
<feature type="compositionally biased region" description="Basic and acidic residues" evidence="1">
    <location>
        <begin position="477"/>
        <end position="488"/>
    </location>
</feature>
<dbReference type="PANTHER" id="PTHR34409">
    <property type="entry name" value="SET DOMAIN-CONTAINING PROTEIN"/>
    <property type="match status" value="1"/>
</dbReference>
<feature type="compositionally biased region" description="Polar residues" evidence="1">
    <location>
        <begin position="92"/>
        <end position="103"/>
    </location>
</feature>
<feature type="compositionally biased region" description="Acidic residues" evidence="1">
    <location>
        <begin position="506"/>
        <end position="522"/>
    </location>
</feature>
<evidence type="ECO:0000313" key="3">
    <source>
        <dbReference type="EMBL" id="CAB9524639.1"/>
    </source>
</evidence>
<feature type="compositionally biased region" description="Polar residues" evidence="1">
    <location>
        <begin position="314"/>
        <end position="334"/>
    </location>
</feature>
<organism evidence="3 4">
    <name type="scientific">Seminavis robusta</name>
    <dbReference type="NCBI Taxonomy" id="568900"/>
    <lineage>
        <taxon>Eukaryota</taxon>
        <taxon>Sar</taxon>
        <taxon>Stramenopiles</taxon>
        <taxon>Ochrophyta</taxon>
        <taxon>Bacillariophyta</taxon>
        <taxon>Bacillariophyceae</taxon>
        <taxon>Bacillariophycidae</taxon>
        <taxon>Naviculales</taxon>
        <taxon>Naviculaceae</taxon>
        <taxon>Seminavis</taxon>
    </lineage>
</organism>
<dbReference type="EMBL" id="CAICTM010001559">
    <property type="protein sequence ID" value="CAB9524639.1"/>
    <property type="molecule type" value="Genomic_DNA"/>
</dbReference>
<evidence type="ECO:0000313" key="4">
    <source>
        <dbReference type="Proteomes" id="UP001153069"/>
    </source>
</evidence>
<keyword evidence="4" id="KW-1185">Reference proteome</keyword>
<feature type="compositionally biased region" description="Gly residues" evidence="1">
    <location>
        <begin position="205"/>
        <end position="214"/>
    </location>
</feature>
<dbReference type="InterPro" id="IPR049203">
    <property type="entry name" value="DUF6818"/>
</dbReference>
<sequence>MQAEKPQGKENKKSKMQPMEAAAGGALPPPGNNRRTGAIPGVSSTANRTIWSNNRPEQALGRTMREAVEKHDAEEKKRQDAAGTLIADLRTPPSNVSNHTCHGSNPPPAPSIARKPLVMDGFYNMSYDPDLYHGINDVAPFTSGCGRYAMPYQRVSSGRSSAPPCLPSPEQQRRQGLHSNPQLAVALKKESIASRKKAPSKSAKGGSGSKGGAAGWFTEDERSSLFDTIKKKLPIGKAEWEKVADDYNSNNVRHRELPSLRAQFNKYALAKPPTGDPNCPPLVRQAKQIANMIKEKAGLENMQAGVGADPFNAPYSSSNDTTPNTVDTSKSQTKAVRKKAKQDSIMEYMMLSDMKETQRRAEESHQAREDRMQMMTVLASTVTAIATAWSGRQVELPMFSTSARAPEAAVDSPLTQASADKEKKEPVEDIDWGSLKLSSSDSDDDTFDRGVSFKHRLARKRAHDAKKRMRKQKKRKEKEELAEKEAGKKQKVPRLSQGLSQSQTELLEDADSSDEDCVELDPVEYYGRKAKEDEEEEKKKNGDTADKNSSRAI</sequence>
<name>A0A9N8ET82_9STRA</name>
<dbReference type="AlphaFoldDB" id="A0A9N8ET82"/>
<feature type="region of interest" description="Disordered" evidence="1">
    <location>
        <begin position="403"/>
        <end position="553"/>
    </location>
</feature>
<comment type="caution">
    <text evidence="3">The sequence shown here is derived from an EMBL/GenBank/DDBJ whole genome shotgun (WGS) entry which is preliminary data.</text>
</comment>
<feature type="domain" description="DUF6818" evidence="2">
    <location>
        <begin position="234"/>
        <end position="305"/>
    </location>
</feature>
<evidence type="ECO:0000259" key="2">
    <source>
        <dbReference type="Pfam" id="PF20681"/>
    </source>
</evidence>
<reference evidence="3" key="1">
    <citation type="submission" date="2020-06" db="EMBL/GenBank/DDBJ databases">
        <authorList>
            <consortium name="Plant Systems Biology data submission"/>
        </authorList>
    </citation>
    <scope>NUCLEOTIDE SEQUENCE</scope>
    <source>
        <strain evidence="3">D6</strain>
    </source>
</reference>
<feature type="compositionally biased region" description="Basic and acidic residues" evidence="1">
    <location>
        <begin position="1"/>
        <end position="13"/>
    </location>
</feature>
<feature type="compositionally biased region" description="Basic and acidic residues" evidence="1">
    <location>
        <begin position="526"/>
        <end position="553"/>
    </location>
</feature>
<feature type="region of interest" description="Disordered" evidence="1">
    <location>
        <begin position="1"/>
        <end position="111"/>
    </location>
</feature>
<accession>A0A9N8ET82</accession>